<evidence type="ECO:0000259" key="7">
    <source>
        <dbReference type="Pfam" id="PF02687"/>
    </source>
</evidence>
<keyword evidence="2" id="KW-1003">Cell membrane</keyword>
<dbReference type="EMBL" id="JAEKJR010000002">
    <property type="protein sequence ID" value="MBN8431696.1"/>
    <property type="molecule type" value="Genomic_DNA"/>
</dbReference>
<evidence type="ECO:0000256" key="2">
    <source>
        <dbReference type="ARBA" id="ARBA00022475"/>
    </source>
</evidence>
<feature type="domain" description="MacB-like periplasmic core" evidence="8">
    <location>
        <begin position="451"/>
        <end position="633"/>
    </location>
</feature>
<evidence type="ECO:0000256" key="4">
    <source>
        <dbReference type="ARBA" id="ARBA00022989"/>
    </source>
</evidence>
<gene>
    <name evidence="9" type="ORF">JF535_12630</name>
</gene>
<dbReference type="Pfam" id="PF12704">
    <property type="entry name" value="MacB_PCD"/>
    <property type="match status" value="1"/>
</dbReference>
<dbReference type="InterPro" id="IPR038766">
    <property type="entry name" value="Membrane_comp_ABC_pdt"/>
</dbReference>
<evidence type="ECO:0000313" key="10">
    <source>
        <dbReference type="Proteomes" id="UP000664293"/>
    </source>
</evidence>
<comment type="subcellular location">
    <subcellularLocation>
        <location evidence="1">Cell membrane</location>
        <topology evidence="1">Multi-pass membrane protein</topology>
    </subcellularLocation>
</comment>
<dbReference type="Proteomes" id="UP000664293">
    <property type="component" value="Unassembled WGS sequence"/>
</dbReference>
<reference evidence="9 10" key="1">
    <citation type="submission" date="2020-12" db="EMBL/GenBank/DDBJ databases">
        <title>Oil enriched cultivation method for isolating marine PHA-producing bacteria.</title>
        <authorList>
            <person name="Zheng W."/>
            <person name="Yu S."/>
            <person name="Huang Y."/>
        </authorList>
    </citation>
    <scope>NUCLEOTIDE SEQUENCE [LARGE SCALE GENOMIC DNA]</scope>
    <source>
        <strain evidence="9 10">SN0-2</strain>
    </source>
</reference>
<sequence>MGLAGVFLSHYRRHPGQLVSLLLILVCAAMLWSGVRALTGSAADAVNESRAALEPLLSVVREDGEPLTVEDFVRLRRLGICVSPRLEVRVAAEDAPVVVGIDPFSAGCLRQYRARDGNAAGAAQAVGRLIEEFDQPTLLGNAADLARWEQHTVTTSVRYSLREASGLPRGELLTDISVAAELARTGRKSLAILTPAAELQDAGLPSEYRSEVQEYGVEPDPLVDAFLLSLNALGVLALLVAGLLVRAVYRFALEQRRRSLQILARVGVPKGQLNRALLVEVVVVALVGGTLGLWLGELLAGSMASGFQGTLQGLFSVEFYAQRSPGAATWLGMVLILVLVVAWAGADLLMTARTDAQWEWHGNPAWRWPLALAVLAGSVTCLLFTETLWLIFAATLGCLVGAGLLLPDMLARILGWLERRCRQPWMGRQRPLLEWSCAEMRALCHLLQLPLIALAFAIATAIAVQSMVTGFETTFDRWLDQRLQGDLYLDPGESVAPEDFAEQLSALPGVASVLPMVRGRGVLGALPVDVMAVDPASPLVQEWPFLQAAPAYWRGLDLHGVMVNEQLARRRGLTLGDTVTFQLGTVQQTREIVGIYADYGRPEGEIVLALAALPASIPSQYTTFVLAMRAPADTAWRDWPEKYSWLAGSRVRDQAWLKQAANDAFDRTFRMTRLLNLLTLTLAGVALALMGLVIFRLRHGSYTLLHVYGVSRPSLRRRLIAHSMLVTGLLAALAIPLGVFLGWVLVAKVNPAAFGWALSLHLYPAYWLQVWAACLGIGALVGVMAGNPVRLEGLKNE</sequence>
<keyword evidence="4 6" id="KW-1133">Transmembrane helix</keyword>
<feature type="transmembrane region" description="Helical" evidence="6">
    <location>
        <begin position="226"/>
        <end position="249"/>
    </location>
</feature>
<feature type="transmembrane region" description="Helical" evidence="6">
    <location>
        <begin position="438"/>
        <end position="464"/>
    </location>
</feature>
<dbReference type="Pfam" id="PF02687">
    <property type="entry name" value="FtsX"/>
    <property type="match status" value="1"/>
</dbReference>
<organism evidence="9 10">
    <name type="scientific">Microbulbifer salipaludis</name>
    <dbReference type="NCBI Taxonomy" id="187980"/>
    <lineage>
        <taxon>Bacteria</taxon>
        <taxon>Pseudomonadati</taxon>
        <taxon>Pseudomonadota</taxon>
        <taxon>Gammaproteobacteria</taxon>
        <taxon>Cellvibrionales</taxon>
        <taxon>Microbulbiferaceae</taxon>
        <taxon>Microbulbifer</taxon>
    </lineage>
</organism>
<proteinExistence type="predicted"/>
<feature type="transmembrane region" description="Helical" evidence="6">
    <location>
        <begin position="766"/>
        <end position="785"/>
    </location>
</feature>
<evidence type="ECO:0000256" key="1">
    <source>
        <dbReference type="ARBA" id="ARBA00004651"/>
    </source>
</evidence>
<feature type="transmembrane region" description="Helical" evidence="6">
    <location>
        <begin position="674"/>
        <end position="698"/>
    </location>
</feature>
<evidence type="ECO:0000256" key="6">
    <source>
        <dbReference type="SAM" id="Phobius"/>
    </source>
</evidence>
<dbReference type="PANTHER" id="PTHR30287:SF2">
    <property type="entry name" value="BLL1001 PROTEIN"/>
    <property type="match status" value="1"/>
</dbReference>
<evidence type="ECO:0000313" key="9">
    <source>
        <dbReference type="EMBL" id="MBN8431696.1"/>
    </source>
</evidence>
<name>A0ABS3E8T9_9GAMM</name>
<feature type="transmembrane region" description="Helical" evidence="6">
    <location>
        <begin position="719"/>
        <end position="746"/>
    </location>
</feature>
<feature type="transmembrane region" description="Helical" evidence="6">
    <location>
        <begin position="391"/>
        <end position="417"/>
    </location>
</feature>
<dbReference type="InterPro" id="IPR003838">
    <property type="entry name" value="ABC3_permease_C"/>
</dbReference>
<keyword evidence="3 6" id="KW-0812">Transmembrane</keyword>
<feature type="transmembrane region" description="Helical" evidence="6">
    <location>
        <begin position="366"/>
        <end position="385"/>
    </location>
</feature>
<feature type="domain" description="ABC3 transporter permease C-terminal" evidence="7">
    <location>
        <begin position="232"/>
        <end position="341"/>
    </location>
</feature>
<evidence type="ECO:0000256" key="5">
    <source>
        <dbReference type="ARBA" id="ARBA00023136"/>
    </source>
</evidence>
<feature type="transmembrane region" description="Helical" evidence="6">
    <location>
        <begin position="327"/>
        <end position="346"/>
    </location>
</feature>
<keyword evidence="5 6" id="KW-0472">Membrane</keyword>
<accession>A0ABS3E8T9</accession>
<keyword evidence="10" id="KW-1185">Reference proteome</keyword>
<feature type="transmembrane region" description="Helical" evidence="6">
    <location>
        <begin position="277"/>
        <end position="295"/>
    </location>
</feature>
<dbReference type="InterPro" id="IPR025857">
    <property type="entry name" value="MacB_PCD"/>
</dbReference>
<dbReference type="RefSeq" id="WP_207002655.1">
    <property type="nucleotide sequence ID" value="NZ_JAEKJR010000002.1"/>
</dbReference>
<evidence type="ECO:0000256" key="3">
    <source>
        <dbReference type="ARBA" id="ARBA00022692"/>
    </source>
</evidence>
<comment type="caution">
    <text evidence="9">The sequence shown here is derived from an EMBL/GenBank/DDBJ whole genome shotgun (WGS) entry which is preliminary data.</text>
</comment>
<protein>
    <submittedName>
        <fullName evidence="9">ABC transporter permease</fullName>
    </submittedName>
</protein>
<dbReference type="PANTHER" id="PTHR30287">
    <property type="entry name" value="MEMBRANE COMPONENT OF PREDICTED ABC SUPERFAMILY METABOLITE UPTAKE TRANSPORTER"/>
    <property type="match status" value="1"/>
</dbReference>
<evidence type="ECO:0000259" key="8">
    <source>
        <dbReference type="Pfam" id="PF12704"/>
    </source>
</evidence>